<evidence type="ECO:0000313" key="3">
    <source>
        <dbReference type="Proteomes" id="UP000016922"/>
    </source>
</evidence>
<dbReference type="KEGG" id="glz:GLAREA_12723"/>
<feature type="region of interest" description="Disordered" evidence="1">
    <location>
        <begin position="634"/>
        <end position="661"/>
    </location>
</feature>
<dbReference type="GeneID" id="19471763"/>
<dbReference type="Proteomes" id="UP000016922">
    <property type="component" value="Unassembled WGS sequence"/>
</dbReference>
<name>S3D0P3_GLAL2</name>
<dbReference type="OMA" id="WYIWLSE"/>
<dbReference type="eggNOG" id="ENOG502SQZW">
    <property type="taxonomic scope" value="Eukaryota"/>
</dbReference>
<evidence type="ECO:0000256" key="1">
    <source>
        <dbReference type="SAM" id="MobiDB-lite"/>
    </source>
</evidence>
<evidence type="ECO:0000313" key="2">
    <source>
        <dbReference type="EMBL" id="EPE31420.1"/>
    </source>
</evidence>
<keyword evidence="3" id="KW-1185">Reference proteome</keyword>
<dbReference type="OrthoDB" id="3200163at2759"/>
<dbReference type="RefSeq" id="XP_008081695.1">
    <property type="nucleotide sequence ID" value="XM_008083504.1"/>
</dbReference>
<dbReference type="InterPro" id="IPR036770">
    <property type="entry name" value="Ankyrin_rpt-contain_sf"/>
</dbReference>
<reference evidence="2 3" key="1">
    <citation type="journal article" date="2013" name="BMC Genomics">
        <title>Genomics-driven discovery of the pneumocandin biosynthetic gene cluster in the fungus Glarea lozoyensis.</title>
        <authorList>
            <person name="Chen L."/>
            <person name="Yue Q."/>
            <person name="Zhang X."/>
            <person name="Xiang M."/>
            <person name="Wang C."/>
            <person name="Li S."/>
            <person name="Che Y."/>
            <person name="Ortiz-Lopez F.J."/>
            <person name="Bills G.F."/>
            <person name="Liu X."/>
            <person name="An Z."/>
        </authorList>
    </citation>
    <scope>NUCLEOTIDE SEQUENCE [LARGE SCALE GENOMIC DNA]</scope>
    <source>
        <strain evidence="3">ATCC 20868 / MF5171</strain>
    </source>
</reference>
<dbReference type="EMBL" id="KE145362">
    <property type="protein sequence ID" value="EPE31420.1"/>
    <property type="molecule type" value="Genomic_DNA"/>
</dbReference>
<feature type="compositionally biased region" description="Acidic residues" evidence="1">
    <location>
        <begin position="651"/>
        <end position="661"/>
    </location>
</feature>
<sequence>MAEVVGLVASGISIGSLTVHIATSISKLKSFWDNVQEAPEDITSLIEEISLLHELLADIEDDQRRNPISSLILDGTASSRCLEHCKRAADRLGELVDEISMDIQSSSRTKRKWVAAKVVLKRDRLEKYRAKMERTIRLMTLAHQCYTKALVQLQPDIIVYKLKQLSNVPANNGSQLQEMGTEPAEIPAVSSSSYYFWMPMLSVEYEVAKIDQISTPGRIYNKGDQGRQSRHRIRTRLRGPILILNRLWDITGHSAENGWQINIRTYNIIPDKSLAFQYIFRENIEGLRGLFEKREASPFDADASGATLLCHAAYYGTHQICKFLIEQGARVEPGLSNYPILGRVRQSFRSQDQVKTMRLLLEHGSNSPEPNILVYYFGNLEGFQFLTENLEVEYKEVPANQRACIAIEKTYHGALYTNLKFFRIALGCDSLNASMLNTKSIHGDTILHAVCFAIGKLLSFEYSSIRLNYCDEAVCFSFPRKENLPEELQGWRDLLKEVVNLGADLHPVAFLPKRSPFLSLIAGLLENNCRYGERLIQVATQMWLVDLNGSGVNLLEYGMTEMKLLEDGVLNRDLECEELGDRFTRLRRYLPWRFIGFTYGANPEDWFVWGSEICDGLAGEFWKMVEKAERKLERKAEREGESQLPGAWVESSEEDDSEWDY</sequence>
<dbReference type="Gene3D" id="1.25.40.20">
    <property type="entry name" value="Ankyrin repeat-containing domain"/>
    <property type="match status" value="1"/>
</dbReference>
<organism evidence="2 3">
    <name type="scientific">Glarea lozoyensis (strain ATCC 20868 / MF5171)</name>
    <dbReference type="NCBI Taxonomy" id="1116229"/>
    <lineage>
        <taxon>Eukaryota</taxon>
        <taxon>Fungi</taxon>
        <taxon>Dikarya</taxon>
        <taxon>Ascomycota</taxon>
        <taxon>Pezizomycotina</taxon>
        <taxon>Leotiomycetes</taxon>
        <taxon>Helotiales</taxon>
        <taxon>Helotiaceae</taxon>
        <taxon>Glarea</taxon>
    </lineage>
</organism>
<proteinExistence type="predicted"/>
<protein>
    <submittedName>
        <fullName evidence="2">Ankyrin repeat-containing protein</fullName>
    </submittedName>
</protein>
<dbReference type="HOGENOM" id="CLU_025581_1_0_1"/>
<accession>S3D0P3</accession>
<dbReference type="SUPFAM" id="SSF48403">
    <property type="entry name" value="Ankyrin repeat"/>
    <property type="match status" value="1"/>
</dbReference>
<dbReference type="AlphaFoldDB" id="S3D0P3"/>
<gene>
    <name evidence="2" type="ORF">GLAREA_12723</name>
</gene>